<accession>A0A2M6KA01</accession>
<dbReference type="Gene3D" id="3.40.50.150">
    <property type="entry name" value="Vaccinia Virus protein VP39"/>
    <property type="match status" value="1"/>
</dbReference>
<dbReference type="AlphaFoldDB" id="A0A2M6KA01"/>
<dbReference type="PANTHER" id="PTHR14911:SF13">
    <property type="entry name" value="TRNA (GUANINE(6)-N2)-METHYLTRANSFERASE THUMP3"/>
    <property type="match status" value="1"/>
</dbReference>
<dbReference type="SUPFAM" id="SSF53335">
    <property type="entry name" value="S-adenosyl-L-methionine-dependent methyltransferases"/>
    <property type="match status" value="1"/>
</dbReference>
<evidence type="ECO:0000313" key="3">
    <source>
        <dbReference type="Proteomes" id="UP000230869"/>
    </source>
</evidence>
<sequence length="419" mass="47024">MTNKTLMQYFFILGNNPTLSVAEISAVFGLGANDTKCPIRRLVSSSVFILETSEDFDTRVLIKRLGGIIKIGEIKNEIDKKDLEKLKKEIIKLLKPEGGKFKFGFSYYGSGKLNLKPLAMETKKYLREKNISCRWVTSQEKTLSSVVVEQNKLTSRGIEIVIIPTDNSLLGEGKGEVLIGQTLAVQPFKELSFRDYGRPARDDRSGMLPPKLAQIMINLAIRPSPLEGEGARRAGEVLDPFCGSGTILTEAMLMGYQNLIGCDISEKAVSSTKKNIEWTIEKLKAKSQKSKIFKSNVLLISKFIEPNSINAIITEPYLGPQRGNPNLQKTIPELEKLYSDSLAEFKKILKPDGRVVMIWPIFRVTHNTYRISPNLGGFKIVNPIPGHLQNNPDIKLTDRNTIIYGRPDQKVWREIVVLE</sequence>
<dbReference type="CDD" id="cd02440">
    <property type="entry name" value="AdoMet_MTases"/>
    <property type="match status" value="1"/>
</dbReference>
<organism evidence="2 3">
    <name type="scientific">Candidatus Falkowbacteria bacterium CG11_big_fil_rev_8_21_14_0_20_39_10</name>
    <dbReference type="NCBI Taxonomy" id="1974570"/>
    <lineage>
        <taxon>Bacteria</taxon>
        <taxon>Candidatus Falkowiibacteriota</taxon>
    </lineage>
</organism>
<proteinExistence type="predicted"/>
<dbReference type="GO" id="GO:0030488">
    <property type="term" value="P:tRNA methylation"/>
    <property type="evidence" value="ECO:0007669"/>
    <property type="project" value="TreeGrafter"/>
</dbReference>
<comment type="caution">
    <text evidence="2">The sequence shown here is derived from an EMBL/GenBank/DDBJ whole genome shotgun (WGS) entry which is preliminary data.</text>
</comment>
<dbReference type="InterPro" id="IPR000241">
    <property type="entry name" value="RlmKL-like_Mtase"/>
</dbReference>
<name>A0A2M6KA01_9BACT</name>
<dbReference type="GO" id="GO:0016423">
    <property type="term" value="F:tRNA (guanine) methyltransferase activity"/>
    <property type="evidence" value="ECO:0007669"/>
    <property type="project" value="TreeGrafter"/>
</dbReference>
<evidence type="ECO:0000259" key="1">
    <source>
        <dbReference type="Pfam" id="PF01170"/>
    </source>
</evidence>
<protein>
    <recommendedName>
        <fullName evidence="1">Ribosomal RNA large subunit methyltransferase K/L-like methyltransferase domain-containing protein</fullName>
    </recommendedName>
</protein>
<dbReference type="Proteomes" id="UP000230869">
    <property type="component" value="Unassembled WGS sequence"/>
</dbReference>
<dbReference type="PANTHER" id="PTHR14911">
    <property type="entry name" value="THUMP DOMAIN-CONTAINING"/>
    <property type="match status" value="1"/>
</dbReference>
<reference evidence="2 3" key="1">
    <citation type="submission" date="2017-09" db="EMBL/GenBank/DDBJ databases">
        <title>Depth-based differentiation of microbial function through sediment-hosted aquifers and enrichment of novel symbionts in the deep terrestrial subsurface.</title>
        <authorList>
            <person name="Probst A.J."/>
            <person name="Ladd B."/>
            <person name="Jarett J.K."/>
            <person name="Geller-Mcgrath D.E."/>
            <person name="Sieber C.M."/>
            <person name="Emerson J.B."/>
            <person name="Anantharaman K."/>
            <person name="Thomas B.C."/>
            <person name="Malmstrom R."/>
            <person name="Stieglmeier M."/>
            <person name="Klingl A."/>
            <person name="Woyke T."/>
            <person name="Ryan C.M."/>
            <person name="Banfield J.F."/>
        </authorList>
    </citation>
    <scope>NUCLEOTIDE SEQUENCE [LARGE SCALE GENOMIC DNA]</scope>
    <source>
        <strain evidence="2">CG11_big_fil_rev_8_21_14_0_20_39_10</strain>
    </source>
</reference>
<dbReference type="EMBL" id="PCWW01000018">
    <property type="protein sequence ID" value="PIR13789.1"/>
    <property type="molecule type" value="Genomic_DNA"/>
</dbReference>
<dbReference type="Pfam" id="PF01170">
    <property type="entry name" value="UPF0020"/>
    <property type="match status" value="1"/>
</dbReference>
<dbReference type="InterPro" id="IPR029063">
    <property type="entry name" value="SAM-dependent_MTases_sf"/>
</dbReference>
<feature type="domain" description="Ribosomal RNA large subunit methyltransferase K/L-like methyltransferase" evidence="1">
    <location>
        <begin position="205"/>
        <end position="360"/>
    </location>
</feature>
<evidence type="ECO:0000313" key="2">
    <source>
        <dbReference type="EMBL" id="PIR13789.1"/>
    </source>
</evidence>
<gene>
    <name evidence="2" type="ORF">COV49_00990</name>
</gene>